<accession>A0A9P9WZR6</accession>
<dbReference type="InterPro" id="IPR054208">
    <property type="entry name" value="DUF6914"/>
</dbReference>
<dbReference type="AlphaFoldDB" id="A0A9P9WZR6"/>
<evidence type="ECO:0000313" key="1">
    <source>
        <dbReference type="EMBL" id="KAI3528201.1"/>
    </source>
</evidence>
<name>A0A9P9WZR6_9PEZI</name>
<dbReference type="OrthoDB" id="2679825at2759"/>
<dbReference type="EMBL" id="SDAQ01000268">
    <property type="protein sequence ID" value="KAI3528201.1"/>
    <property type="molecule type" value="Genomic_DNA"/>
</dbReference>
<keyword evidence="2" id="KW-1185">Reference proteome</keyword>
<organism evidence="1 2">
    <name type="scientific">Colletotrichum abscissum</name>
    <dbReference type="NCBI Taxonomy" id="1671311"/>
    <lineage>
        <taxon>Eukaryota</taxon>
        <taxon>Fungi</taxon>
        <taxon>Dikarya</taxon>
        <taxon>Ascomycota</taxon>
        <taxon>Pezizomycotina</taxon>
        <taxon>Sordariomycetes</taxon>
        <taxon>Hypocreomycetidae</taxon>
        <taxon>Glomerellales</taxon>
        <taxon>Glomerellaceae</taxon>
        <taxon>Colletotrichum</taxon>
        <taxon>Colletotrichum acutatum species complex</taxon>
    </lineage>
</organism>
<evidence type="ECO:0000313" key="2">
    <source>
        <dbReference type="Proteomes" id="UP001056436"/>
    </source>
</evidence>
<sequence>MPSDKDRLYIALYARGGAPKMPGLEDTYHWAYIVGPKMESVDSYGRRYHAKETMTLEGTPPTLKSRWVFETRETSMAPTSMLLIRVVVAKIKDRHRLQSIFEGTPLRPEVEDWNCVGWAKEGFESALRDGNVLGTSAVSWKSVRDTAMWYIEKKKTEHRFDGTAICDPTKAPTWDMLENKELSP</sequence>
<gene>
    <name evidence="1" type="ORF">CABS02_15182</name>
</gene>
<comment type="caution">
    <text evidence="1">The sequence shown here is derived from an EMBL/GenBank/DDBJ whole genome shotgun (WGS) entry which is preliminary data.</text>
</comment>
<dbReference type="Pfam" id="PF21858">
    <property type="entry name" value="DUF6914"/>
    <property type="match status" value="1"/>
</dbReference>
<dbReference type="Proteomes" id="UP001056436">
    <property type="component" value="Unassembled WGS sequence"/>
</dbReference>
<protein>
    <submittedName>
        <fullName evidence="1">Uncharacterized protein</fullName>
    </submittedName>
</protein>
<proteinExistence type="predicted"/>
<reference evidence="1" key="1">
    <citation type="submission" date="2019-01" db="EMBL/GenBank/DDBJ databases">
        <title>Colletotrichum abscissum LGMF1257.</title>
        <authorList>
            <person name="Baroncelli R."/>
        </authorList>
    </citation>
    <scope>NUCLEOTIDE SEQUENCE</scope>
    <source>
        <strain evidence="1">Ca142</strain>
    </source>
</reference>